<dbReference type="EMBL" id="JAEUAK010000015">
    <property type="protein sequence ID" value="MBW9056263.1"/>
    <property type="molecule type" value="Genomic_DNA"/>
</dbReference>
<gene>
    <name evidence="1" type="ORF">JNB85_28020</name>
</gene>
<keyword evidence="2" id="KW-1185">Reference proteome</keyword>
<protein>
    <recommendedName>
        <fullName evidence="3">DUF4440 domain-containing protein</fullName>
    </recommendedName>
</protein>
<dbReference type="Proteomes" id="UP000717752">
    <property type="component" value="Unassembled WGS sequence"/>
</dbReference>
<name>A0ABS7H3W5_9HYPH</name>
<dbReference type="InterPro" id="IPR032710">
    <property type="entry name" value="NTF2-like_dom_sf"/>
</dbReference>
<sequence length="46" mass="4869">MASFVLAGLALVKSAFGIAANGRHSSIWRRTGEGWKIAFHQGAPIS</sequence>
<evidence type="ECO:0000313" key="2">
    <source>
        <dbReference type="Proteomes" id="UP000717752"/>
    </source>
</evidence>
<proteinExistence type="predicted"/>
<dbReference type="RefSeq" id="WP_220337664.1">
    <property type="nucleotide sequence ID" value="NZ_JAEUAK010000015.1"/>
</dbReference>
<organism evidence="1 2">
    <name type="scientific">Rhizobium mesosinicum</name>
    <dbReference type="NCBI Taxonomy" id="335017"/>
    <lineage>
        <taxon>Bacteria</taxon>
        <taxon>Pseudomonadati</taxon>
        <taxon>Pseudomonadota</taxon>
        <taxon>Alphaproteobacteria</taxon>
        <taxon>Hyphomicrobiales</taxon>
        <taxon>Rhizobiaceae</taxon>
        <taxon>Rhizobium/Agrobacterium group</taxon>
        <taxon>Rhizobium</taxon>
    </lineage>
</organism>
<dbReference type="SUPFAM" id="SSF54427">
    <property type="entry name" value="NTF2-like"/>
    <property type="match status" value="1"/>
</dbReference>
<evidence type="ECO:0000313" key="1">
    <source>
        <dbReference type="EMBL" id="MBW9056263.1"/>
    </source>
</evidence>
<evidence type="ECO:0008006" key="3">
    <source>
        <dbReference type="Google" id="ProtNLM"/>
    </source>
</evidence>
<reference evidence="1 2" key="1">
    <citation type="journal article" date="2021" name="MBio">
        <title>Poor Competitiveness of Bradyrhizobium in Pigeon Pea Root Colonization in Indian Soils.</title>
        <authorList>
            <person name="Chalasani D."/>
            <person name="Basu A."/>
            <person name="Pullabhotla S.V.S.R.N."/>
            <person name="Jorrin B."/>
            <person name="Neal A.L."/>
            <person name="Poole P.S."/>
            <person name="Podile A.R."/>
            <person name="Tkacz A."/>
        </authorList>
    </citation>
    <scope>NUCLEOTIDE SEQUENCE [LARGE SCALE GENOMIC DNA]</scope>
    <source>
        <strain evidence="1 2">HU56</strain>
    </source>
</reference>
<comment type="caution">
    <text evidence="1">The sequence shown here is derived from an EMBL/GenBank/DDBJ whole genome shotgun (WGS) entry which is preliminary data.</text>
</comment>
<accession>A0ABS7H3W5</accession>